<gene>
    <name evidence="2" type="ORF">IM811_007145</name>
</gene>
<evidence type="ECO:0000313" key="3">
    <source>
        <dbReference type="Proteomes" id="UP000616885"/>
    </source>
</evidence>
<dbReference type="EMBL" id="JADCTT010000019">
    <property type="protein sequence ID" value="KAF9742963.1"/>
    <property type="molecule type" value="Genomic_DNA"/>
</dbReference>
<organism evidence="2 3">
    <name type="scientific">Bionectria ochroleuca</name>
    <name type="common">Gliocladium roseum</name>
    <dbReference type="NCBI Taxonomy" id="29856"/>
    <lineage>
        <taxon>Eukaryota</taxon>
        <taxon>Fungi</taxon>
        <taxon>Dikarya</taxon>
        <taxon>Ascomycota</taxon>
        <taxon>Pezizomycotina</taxon>
        <taxon>Sordariomycetes</taxon>
        <taxon>Hypocreomycetidae</taxon>
        <taxon>Hypocreales</taxon>
        <taxon>Bionectriaceae</taxon>
        <taxon>Clonostachys</taxon>
    </lineage>
</organism>
<comment type="caution">
    <text evidence="2">The sequence shown here is derived from an EMBL/GenBank/DDBJ whole genome shotgun (WGS) entry which is preliminary data.</text>
</comment>
<dbReference type="InterPro" id="IPR021842">
    <property type="entry name" value="DUF3435"/>
</dbReference>
<protein>
    <submittedName>
        <fullName evidence="2">Uncharacterized protein</fullName>
    </submittedName>
</protein>
<dbReference type="PANTHER" id="PTHR37535">
    <property type="entry name" value="FLUG DOMAIN PROTEIN"/>
    <property type="match status" value="1"/>
</dbReference>
<dbReference type="Pfam" id="PF11917">
    <property type="entry name" value="DUF3435"/>
    <property type="match status" value="1"/>
</dbReference>
<evidence type="ECO:0000256" key="1">
    <source>
        <dbReference type="SAM" id="MobiDB-lite"/>
    </source>
</evidence>
<proteinExistence type="predicted"/>
<dbReference type="AlphaFoldDB" id="A0A8H7K9G8"/>
<dbReference type="PANTHER" id="PTHR37535:SF4">
    <property type="entry name" value="FLUG DOMAIN-CONTAINING PROTEIN"/>
    <property type="match status" value="1"/>
</dbReference>
<sequence length="301" mass="34515">MPTVSTHFLSSPAGTKHKGVEGNPAKELRLIQPDSSFPLLQVHFLKSDYVDFTKINIAGILRKWQTYCKDTRLGPWKDVIQKAVRAMTMDSLDHICERWKIQLYAGVTGRYIDRDDSREVLKWHNAILVPWYGLRSPDIDGEPVLGPNDLLTLVTFNIAYDTGIFSIERQRINLPGICLFLLYTGARPAEIFWDERGGFPDDEEPNGTVPDMATRILEEILTQETEGRECPKALCYEYVHLMVVRHPETHEDVLAMGIRLVHHKGADNKLKPTVFFFTATTYPDPHQPRASRWCLRCSRHN</sequence>
<accession>A0A8H7K9G8</accession>
<dbReference type="Proteomes" id="UP000616885">
    <property type="component" value="Unassembled WGS sequence"/>
</dbReference>
<feature type="compositionally biased region" description="Polar residues" evidence="1">
    <location>
        <begin position="1"/>
        <end position="13"/>
    </location>
</feature>
<feature type="region of interest" description="Disordered" evidence="1">
    <location>
        <begin position="1"/>
        <end position="22"/>
    </location>
</feature>
<reference evidence="2" key="1">
    <citation type="submission" date="2020-10" db="EMBL/GenBank/DDBJ databases">
        <title>High-Quality Genome Resource of Clonostachys rosea strain S41 by Oxford Nanopore Long-Read Sequencing.</title>
        <authorList>
            <person name="Wang H."/>
        </authorList>
    </citation>
    <scope>NUCLEOTIDE SEQUENCE</scope>
    <source>
        <strain evidence="2">S41</strain>
    </source>
</reference>
<name>A0A8H7K9G8_BIOOC</name>
<evidence type="ECO:0000313" key="2">
    <source>
        <dbReference type="EMBL" id="KAF9742963.1"/>
    </source>
</evidence>